<gene>
    <name evidence="7" type="ORF">SAMN04489724_0013</name>
</gene>
<evidence type="ECO:0000256" key="1">
    <source>
        <dbReference type="ARBA" id="ARBA00010641"/>
    </source>
</evidence>
<keyword evidence="2" id="KW-0805">Transcription regulation</keyword>
<evidence type="ECO:0000256" key="2">
    <source>
        <dbReference type="ARBA" id="ARBA00023015"/>
    </source>
</evidence>
<dbReference type="InterPro" id="IPR013249">
    <property type="entry name" value="RNA_pol_sigma70_r4_t2"/>
</dbReference>
<accession>A0A1I7E450</accession>
<proteinExistence type="inferred from homology"/>
<feature type="domain" description="RNA polymerase sigma factor 70 region 4 type 2" evidence="6">
    <location>
        <begin position="150"/>
        <end position="197"/>
    </location>
</feature>
<dbReference type="Pfam" id="PF08281">
    <property type="entry name" value="Sigma70_r4_2"/>
    <property type="match status" value="1"/>
</dbReference>
<dbReference type="GO" id="GO:0003677">
    <property type="term" value="F:DNA binding"/>
    <property type="evidence" value="ECO:0007669"/>
    <property type="project" value="InterPro"/>
</dbReference>
<reference evidence="8" key="1">
    <citation type="submission" date="2016-10" db="EMBL/GenBank/DDBJ databases">
        <authorList>
            <person name="Varghese N."/>
            <person name="Submissions S."/>
        </authorList>
    </citation>
    <scope>NUCLEOTIDE SEQUENCE [LARGE SCALE GENOMIC DNA]</scope>
    <source>
        <strain evidence="8">DSM 23445</strain>
    </source>
</reference>
<dbReference type="OrthoDB" id="9150024at2"/>
<dbReference type="STRING" id="305507.SAMN04489724_0013"/>
<evidence type="ECO:0000259" key="6">
    <source>
        <dbReference type="Pfam" id="PF08281"/>
    </source>
</evidence>
<feature type="region of interest" description="Disordered" evidence="5">
    <location>
        <begin position="1"/>
        <end position="23"/>
    </location>
</feature>
<keyword evidence="8" id="KW-1185">Reference proteome</keyword>
<organism evidence="7 8">
    <name type="scientific">Algoriphagus locisalis</name>
    <dbReference type="NCBI Taxonomy" id="305507"/>
    <lineage>
        <taxon>Bacteria</taxon>
        <taxon>Pseudomonadati</taxon>
        <taxon>Bacteroidota</taxon>
        <taxon>Cytophagia</taxon>
        <taxon>Cytophagales</taxon>
        <taxon>Cyclobacteriaceae</taxon>
        <taxon>Algoriphagus</taxon>
    </lineage>
</organism>
<dbReference type="InterPro" id="IPR014284">
    <property type="entry name" value="RNA_pol_sigma-70_dom"/>
</dbReference>
<evidence type="ECO:0000313" key="7">
    <source>
        <dbReference type="EMBL" id="SFU18712.1"/>
    </source>
</evidence>
<dbReference type="PANTHER" id="PTHR43133">
    <property type="entry name" value="RNA POLYMERASE ECF-TYPE SIGMA FACTO"/>
    <property type="match status" value="1"/>
</dbReference>
<dbReference type="SUPFAM" id="SSF88659">
    <property type="entry name" value="Sigma3 and sigma4 domains of RNA polymerase sigma factors"/>
    <property type="match status" value="1"/>
</dbReference>
<dbReference type="PANTHER" id="PTHR43133:SF46">
    <property type="entry name" value="RNA POLYMERASE SIGMA-70 FACTOR ECF SUBFAMILY"/>
    <property type="match status" value="1"/>
</dbReference>
<dbReference type="Proteomes" id="UP000199673">
    <property type="component" value="Unassembled WGS sequence"/>
</dbReference>
<dbReference type="Gene3D" id="1.10.10.10">
    <property type="entry name" value="Winged helix-like DNA-binding domain superfamily/Winged helix DNA-binding domain"/>
    <property type="match status" value="1"/>
</dbReference>
<evidence type="ECO:0000256" key="3">
    <source>
        <dbReference type="ARBA" id="ARBA00023082"/>
    </source>
</evidence>
<evidence type="ECO:0000256" key="5">
    <source>
        <dbReference type="SAM" id="MobiDB-lite"/>
    </source>
</evidence>
<dbReference type="EMBL" id="FPBF01000010">
    <property type="protein sequence ID" value="SFU18712.1"/>
    <property type="molecule type" value="Genomic_DNA"/>
</dbReference>
<evidence type="ECO:0000313" key="8">
    <source>
        <dbReference type="Proteomes" id="UP000199673"/>
    </source>
</evidence>
<dbReference type="InterPro" id="IPR013325">
    <property type="entry name" value="RNA_pol_sigma_r2"/>
</dbReference>
<dbReference type="Gene3D" id="1.10.1740.10">
    <property type="match status" value="1"/>
</dbReference>
<dbReference type="GO" id="GO:0016987">
    <property type="term" value="F:sigma factor activity"/>
    <property type="evidence" value="ECO:0007669"/>
    <property type="project" value="UniProtKB-KW"/>
</dbReference>
<dbReference type="AlphaFoldDB" id="A0A1I7E450"/>
<dbReference type="InterPro" id="IPR036388">
    <property type="entry name" value="WH-like_DNA-bd_sf"/>
</dbReference>
<dbReference type="SUPFAM" id="SSF88946">
    <property type="entry name" value="Sigma2 domain of RNA polymerase sigma factors"/>
    <property type="match status" value="1"/>
</dbReference>
<name>A0A1I7E450_9BACT</name>
<evidence type="ECO:0000256" key="4">
    <source>
        <dbReference type="ARBA" id="ARBA00023163"/>
    </source>
</evidence>
<keyword evidence="4" id="KW-0804">Transcription</keyword>
<dbReference type="RefSeq" id="WP_091697988.1">
    <property type="nucleotide sequence ID" value="NZ_FPBF01000010.1"/>
</dbReference>
<keyword evidence="3" id="KW-0731">Sigma factor</keyword>
<protein>
    <submittedName>
        <fullName evidence="7">RNA polymerase sigma-70 factor, ECF subfamily</fullName>
    </submittedName>
</protein>
<dbReference type="NCBIfam" id="TIGR02937">
    <property type="entry name" value="sigma70-ECF"/>
    <property type="match status" value="1"/>
</dbReference>
<comment type="similarity">
    <text evidence="1">Belongs to the sigma-70 factor family. ECF subfamily.</text>
</comment>
<dbReference type="InterPro" id="IPR013324">
    <property type="entry name" value="RNA_pol_sigma_r3/r4-like"/>
</dbReference>
<sequence length="225" mass="26188">MNVRDFKPEGQFDQNSEKDAGENNRITDDELWKGIIANDKKSIEILYNRYASILCKYGFQITKDDSIVYDSIQDTFLYLIQKSENLSAPVNVKAYLFASYRRKVLSLLKESRSEKNRHDEISMNEELFENGDSILMHVNEDYRPEIKKLILASTSQLSTRQQEVIFLHFYEGLSYKDIAETMQFKNVRSARNLLYKAIDILSVSLKKYKSDIWPIILTSALTALN</sequence>
<dbReference type="InterPro" id="IPR039425">
    <property type="entry name" value="RNA_pol_sigma-70-like"/>
</dbReference>
<dbReference type="GO" id="GO:0006352">
    <property type="term" value="P:DNA-templated transcription initiation"/>
    <property type="evidence" value="ECO:0007669"/>
    <property type="project" value="InterPro"/>
</dbReference>